<dbReference type="InterPro" id="IPR011989">
    <property type="entry name" value="ARM-like"/>
</dbReference>
<dbReference type="GO" id="GO:0000774">
    <property type="term" value="F:adenyl-nucleotide exchange factor activity"/>
    <property type="evidence" value="ECO:0007669"/>
    <property type="project" value="TreeGrafter"/>
</dbReference>
<name>A0A8J5MMQ2_HOMAM</name>
<reference evidence="1" key="1">
    <citation type="journal article" date="2021" name="Sci. Adv.">
        <title>The American lobster genome reveals insights on longevity, neural, and immune adaptations.</title>
        <authorList>
            <person name="Polinski J.M."/>
            <person name="Zimin A.V."/>
            <person name="Clark K.F."/>
            <person name="Kohn A.B."/>
            <person name="Sadowski N."/>
            <person name="Timp W."/>
            <person name="Ptitsyn A."/>
            <person name="Khanna P."/>
            <person name="Romanova D.Y."/>
            <person name="Williams P."/>
            <person name="Greenwood S.J."/>
            <person name="Moroz L.L."/>
            <person name="Walt D.R."/>
            <person name="Bodnar A.G."/>
        </authorList>
    </citation>
    <scope>NUCLEOTIDE SEQUENCE</scope>
    <source>
        <strain evidence="1">GMGI-L3</strain>
    </source>
</reference>
<dbReference type="GO" id="GO:0005783">
    <property type="term" value="C:endoplasmic reticulum"/>
    <property type="evidence" value="ECO:0007669"/>
    <property type="project" value="TreeGrafter"/>
</dbReference>
<comment type="caution">
    <text evidence="1">The sequence shown here is derived from an EMBL/GenBank/DDBJ whole genome shotgun (WGS) entry which is preliminary data.</text>
</comment>
<dbReference type="InterPro" id="IPR050693">
    <property type="entry name" value="Hsp70_NEF-Inhibitors"/>
</dbReference>
<dbReference type="InterPro" id="IPR016024">
    <property type="entry name" value="ARM-type_fold"/>
</dbReference>
<evidence type="ECO:0000313" key="1">
    <source>
        <dbReference type="EMBL" id="KAG7156832.1"/>
    </source>
</evidence>
<gene>
    <name evidence="1" type="primary">Hspbp1-L</name>
    <name evidence="1" type="ORF">Hamer_G024053</name>
</gene>
<dbReference type="AlphaFoldDB" id="A0A8J5MMQ2"/>
<dbReference type="Proteomes" id="UP000747542">
    <property type="component" value="Unassembled WGS sequence"/>
</dbReference>
<dbReference type="Gene3D" id="1.25.10.10">
    <property type="entry name" value="Leucine-rich Repeat Variant"/>
    <property type="match status" value="1"/>
</dbReference>
<accession>A0A8J5MMQ2</accession>
<dbReference type="SUPFAM" id="SSF48371">
    <property type="entry name" value="ARM repeat"/>
    <property type="match status" value="1"/>
</dbReference>
<proteinExistence type="predicted"/>
<dbReference type="PANTHER" id="PTHR19316">
    <property type="entry name" value="PROTEIN FOLDING REGULATOR"/>
    <property type="match status" value="1"/>
</dbReference>
<dbReference type="PANTHER" id="PTHR19316:SF18">
    <property type="entry name" value="HSP70-BINDING PROTEIN 1"/>
    <property type="match status" value="1"/>
</dbReference>
<sequence>MSDRQENEEPRQPRNLQGLLNFCTEITAREDTTGPSQLQTMDPERRAFLEEALTSMAVDGVKEMAKAVKSLYSESITMPGEDISKQKEAMAILEEYVDDLNYAMDICQNYLYCQENMLALDIMPVLLLMLDTDEDTQARVKALYAISCVVRDCPKGEAEFLDADGLSYLMRAMQSGVEKLVIKSAFLLTKLVKKKDSNRAVSMGFVEQLLTVLGSEKTDNISREHCTDALRTLALTYPPALAECLRPELNVSQILTSRLDDIKEKEETQEEECYIKEILELMERGSIGDSDESTNR</sequence>
<protein>
    <submittedName>
        <fullName evidence="1">Hsp70-binding protein 1-like</fullName>
    </submittedName>
</protein>
<keyword evidence="2" id="KW-1185">Reference proteome</keyword>
<dbReference type="EMBL" id="JAHLQT010038600">
    <property type="protein sequence ID" value="KAG7156832.1"/>
    <property type="molecule type" value="Genomic_DNA"/>
</dbReference>
<organism evidence="1 2">
    <name type="scientific">Homarus americanus</name>
    <name type="common">American lobster</name>
    <dbReference type="NCBI Taxonomy" id="6706"/>
    <lineage>
        <taxon>Eukaryota</taxon>
        <taxon>Metazoa</taxon>
        <taxon>Ecdysozoa</taxon>
        <taxon>Arthropoda</taxon>
        <taxon>Crustacea</taxon>
        <taxon>Multicrustacea</taxon>
        <taxon>Malacostraca</taxon>
        <taxon>Eumalacostraca</taxon>
        <taxon>Eucarida</taxon>
        <taxon>Decapoda</taxon>
        <taxon>Pleocyemata</taxon>
        <taxon>Astacidea</taxon>
        <taxon>Nephropoidea</taxon>
        <taxon>Nephropidae</taxon>
        <taxon>Homarus</taxon>
    </lineage>
</organism>
<evidence type="ECO:0000313" key="2">
    <source>
        <dbReference type="Proteomes" id="UP000747542"/>
    </source>
</evidence>